<keyword evidence="2" id="KW-0812">Transmembrane</keyword>
<keyword evidence="2" id="KW-0472">Membrane</keyword>
<proteinExistence type="predicted"/>
<evidence type="ECO:0000256" key="1">
    <source>
        <dbReference type="SAM" id="MobiDB-lite"/>
    </source>
</evidence>
<dbReference type="EMBL" id="RYYR01000033">
    <property type="protein sequence ID" value="RUL48176.1"/>
    <property type="molecule type" value="Genomic_DNA"/>
</dbReference>
<dbReference type="RefSeq" id="WP_126660412.1">
    <property type="nucleotide sequence ID" value="NZ_RYYR01000033.1"/>
</dbReference>
<protein>
    <recommendedName>
        <fullName evidence="5">Translation initiation factor 2</fullName>
    </recommendedName>
</protein>
<evidence type="ECO:0008006" key="5">
    <source>
        <dbReference type="Google" id="ProtNLM"/>
    </source>
</evidence>
<dbReference type="Proteomes" id="UP000287910">
    <property type="component" value="Unassembled WGS sequence"/>
</dbReference>
<evidence type="ECO:0000256" key="2">
    <source>
        <dbReference type="SAM" id="Phobius"/>
    </source>
</evidence>
<gene>
    <name evidence="3" type="ORF">EK386_17190</name>
</gene>
<keyword evidence="4" id="KW-1185">Reference proteome</keyword>
<sequence>MQFQNRNINIRNVQPTTPRVDPPNRQNQNDKNENFTAKLGAFGGLISTIGGIISTYAAFLALDELQQDMEESDATSTGDENRIQELELQVQYLMKELQKLKNEKR</sequence>
<reference evidence="3 4" key="1">
    <citation type="submission" date="2018-12" db="EMBL/GenBank/DDBJ databases">
        <title>Lysinibacillus antri sp. nov., isolated from a cave soil.</title>
        <authorList>
            <person name="Narsing Rao M.P."/>
            <person name="Zhang H."/>
            <person name="Dong Z.-Y."/>
            <person name="Niu X.-K."/>
            <person name="Zhang K."/>
            <person name="Fang B.-Z."/>
            <person name="Kang Y.-Q."/>
            <person name="Xiao M."/>
            <person name="Li W.-J."/>
        </authorList>
    </citation>
    <scope>NUCLEOTIDE SEQUENCE [LARGE SCALE GENOMIC DNA]</scope>
    <source>
        <strain evidence="3 4">SYSU K30002</strain>
    </source>
</reference>
<name>A0A3S0PME6_9BACI</name>
<feature type="transmembrane region" description="Helical" evidence="2">
    <location>
        <begin position="39"/>
        <end position="62"/>
    </location>
</feature>
<feature type="region of interest" description="Disordered" evidence="1">
    <location>
        <begin position="1"/>
        <end position="31"/>
    </location>
</feature>
<dbReference type="AlphaFoldDB" id="A0A3S0PME6"/>
<accession>A0A3S0PME6</accession>
<keyword evidence="2" id="KW-1133">Transmembrane helix</keyword>
<feature type="compositionally biased region" description="Polar residues" evidence="1">
    <location>
        <begin position="1"/>
        <end position="17"/>
    </location>
</feature>
<evidence type="ECO:0000313" key="3">
    <source>
        <dbReference type="EMBL" id="RUL48176.1"/>
    </source>
</evidence>
<organism evidence="3 4">
    <name type="scientific">Lysinibacillus antri</name>
    <dbReference type="NCBI Taxonomy" id="2498145"/>
    <lineage>
        <taxon>Bacteria</taxon>
        <taxon>Bacillati</taxon>
        <taxon>Bacillota</taxon>
        <taxon>Bacilli</taxon>
        <taxon>Bacillales</taxon>
        <taxon>Bacillaceae</taxon>
        <taxon>Lysinibacillus</taxon>
    </lineage>
</organism>
<comment type="caution">
    <text evidence="3">The sequence shown here is derived from an EMBL/GenBank/DDBJ whole genome shotgun (WGS) entry which is preliminary data.</text>
</comment>
<evidence type="ECO:0000313" key="4">
    <source>
        <dbReference type="Proteomes" id="UP000287910"/>
    </source>
</evidence>